<evidence type="ECO:0000259" key="2">
    <source>
        <dbReference type="PROSITE" id="PS50822"/>
    </source>
</evidence>
<dbReference type="InterPro" id="IPR036085">
    <property type="entry name" value="PAZ_dom_sf"/>
</dbReference>
<dbReference type="InterPro" id="IPR012337">
    <property type="entry name" value="RNaseH-like_sf"/>
</dbReference>
<dbReference type="Gene3D" id="3.40.50.2300">
    <property type="match status" value="1"/>
</dbReference>
<dbReference type="Gene3D" id="3.30.420.10">
    <property type="entry name" value="Ribonuclease H-like superfamily/Ribonuclease H"/>
    <property type="match status" value="1"/>
</dbReference>
<evidence type="ECO:0000313" key="4">
    <source>
        <dbReference type="Proteomes" id="UP000033647"/>
    </source>
</evidence>
<name>A0A0F4GI32_9PEZI</name>
<dbReference type="AlphaFoldDB" id="A0A0F4GI32"/>
<dbReference type="STRING" id="1047168.A0A0F4GI32"/>
<dbReference type="SUPFAM" id="SSF101690">
    <property type="entry name" value="PAZ domain"/>
    <property type="match status" value="1"/>
</dbReference>
<feature type="domain" description="Piwi" evidence="2">
    <location>
        <begin position="748"/>
        <end position="1118"/>
    </location>
</feature>
<evidence type="ECO:0000313" key="3">
    <source>
        <dbReference type="EMBL" id="KJX96923.1"/>
    </source>
</evidence>
<reference evidence="3 4" key="1">
    <citation type="submission" date="2015-03" db="EMBL/GenBank/DDBJ databases">
        <title>RNA-seq based gene annotation and comparative genomics of four Zymoseptoria species reveal species-specific pathogenicity related genes and transposable element activity.</title>
        <authorList>
            <person name="Grandaubert J."/>
            <person name="Bhattacharyya A."/>
            <person name="Stukenbrock E.H."/>
        </authorList>
    </citation>
    <scope>NUCLEOTIDE SEQUENCE [LARGE SCALE GENOMIC DNA]</scope>
    <source>
        <strain evidence="3 4">Zb18110</strain>
    </source>
</reference>
<feature type="region of interest" description="Disordered" evidence="1">
    <location>
        <begin position="946"/>
        <end position="971"/>
    </location>
</feature>
<evidence type="ECO:0000256" key="1">
    <source>
        <dbReference type="SAM" id="MobiDB-lite"/>
    </source>
</evidence>
<dbReference type="PROSITE" id="PS50822">
    <property type="entry name" value="PIWI"/>
    <property type="match status" value="1"/>
</dbReference>
<proteinExistence type="predicted"/>
<dbReference type="Pfam" id="PF02171">
    <property type="entry name" value="Piwi"/>
    <property type="match status" value="2"/>
</dbReference>
<dbReference type="SMART" id="SM00950">
    <property type="entry name" value="Piwi"/>
    <property type="match status" value="1"/>
</dbReference>
<sequence>MSTNVWTQPSPWTRADMIANAPTFTPVGAGAFPCATSPVKNGAGRGGSVVDGMANLHFGGAPKFGEVQVKEGEFRQASSQGGRRAGNGGGQHGGQGGGYGYGNGGGNSGGPNTHGGNGNGSYGQQAHGGSGGDRRGGPAGGGGGRPLPTRSAPLAVPATDPMQTDTEKVISDVKEHAAKIAKKNHSGISLINNSHGLRTEFAKGGKSCKIATNYLAMPKLPENMYVYSIRMLRPQGFAIKRRADKKLVFDRHCLTIPELARLPKRWVTDYSNIWSTEDLFNSTITTTPVRTLTTGIMNYENECGVTLPISRVEISYVDTINPRESVVQQFHVAGAVTNNNTRPALLLRGLNAFLTESARQPQQNPQQNFTFTSGSKAFDPATSTPLGPTLSTLAGFFLSARPGIDRLLLNINTATSAFFNRQTVQALLTTQPYDRLSREQRRGLIKGLKVRIMYSPAVPWTNRAEYRFIQDIHHLPASQHTWNGAQTINNFYNNISSQGHPFYPSTAVNVMPAAFSILVSTSSGNLAAATQQWFPANLLQIVENQRFGGLLEGTQTGAMVTAARMQPMVQAARILGQGLGMFGLNNQQPQGPLARVGLETGDRLLEIDGTWLNPPTVRYLAPGNAVRLANRPVQSASWNLQGTGFVIGSSITDLFYLNLTGLPDNNVGVQNVLTRTEQALYTHRVLVPGSVAPFAPVFQPQGSDLLNFQNPHYNNTNNIAPINPPLSPYEVRVLNVLDPIVQNHRWPIVYVLLKDKSQDQYAFIKRVAELRLGLQTVFVVCNRERLSRFDAQSASNIALKFNLRGFGVNHKLGDNDLKAIKAQGTVNTIVLGADVTHPPNNASPGTPSIAAVVGSTDEDFMHFPGSMRLQRSKQEDIVELGDMVKERLIDFQRVHGHLPTRVLFYRDGVSESQYDKVRTYEIPQIQKAFNWAAEFLAWEAKNPDSTGTLDAERNPWPPLTAVPQGQPSERDLDFDEKDVPTDYEIEDNTGLNTPFELTYIVVGKRHNTRFYPLDDKDCVQKRDGRKNDNVKPGLVVDQVITHPFSSDFYLQSHDPIIGTGKSAHYFVLQNGMGLSTAELHSTTHDFCYAYARATKGVSYCAPAYYADRLCDRARAYLRHWLKCYPGFRASRGRFTQATATQPVESFEDYNHFVKRELRDRQHWRPSSGHGEMKYGSERRNPWNADMDDTMFYL</sequence>
<dbReference type="EMBL" id="LAFY01000586">
    <property type="protein sequence ID" value="KJX96923.1"/>
    <property type="molecule type" value="Genomic_DNA"/>
</dbReference>
<dbReference type="InterPro" id="IPR014811">
    <property type="entry name" value="ArgoL1"/>
</dbReference>
<feature type="compositionally biased region" description="Gly residues" evidence="1">
    <location>
        <begin position="83"/>
        <end position="145"/>
    </location>
</feature>
<feature type="region of interest" description="Disordered" evidence="1">
    <location>
        <begin position="73"/>
        <end position="165"/>
    </location>
</feature>
<dbReference type="Pfam" id="PF08699">
    <property type="entry name" value="ArgoL1"/>
    <property type="match status" value="1"/>
</dbReference>
<organism evidence="3 4">
    <name type="scientific">Zymoseptoria brevis</name>
    <dbReference type="NCBI Taxonomy" id="1047168"/>
    <lineage>
        <taxon>Eukaryota</taxon>
        <taxon>Fungi</taxon>
        <taxon>Dikarya</taxon>
        <taxon>Ascomycota</taxon>
        <taxon>Pezizomycotina</taxon>
        <taxon>Dothideomycetes</taxon>
        <taxon>Dothideomycetidae</taxon>
        <taxon>Mycosphaerellales</taxon>
        <taxon>Mycosphaerellaceae</taxon>
        <taxon>Zymoseptoria</taxon>
    </lineage>
</organism>
<gene>
    <name evidence="3" type="ORF">TI39_contig594g00028</name>
</gene>
<comment type="caution">
    <text evidence="3">The sequence shown here is derived from an EMBL/GenBank/DDBJ whole genome shotgun (WGS) entry which is preliminary data.</text>
</comment>
<keyword evidence="4" id="KW-1185">Reference proteome</keyword>
<dbReference type="SUPFAM" id="SSF53098">
    <property type="entry name" value="Ribonuclease H-like"/>
    <property type="match status" value="2"/>
</dbReference>
<dbReference type="InterPro" id="IPR036397">
    <property type="entry name" value="RNaseH_sf"/>
</dbReference>
<dbReference type="Proteomes" id="UP000033647">
    <property type="component" value="Unassembled WGS sequence"/>
</dbReference>
<dbReference type="GO" id="GO:0003676">
    <property type="term" value="F:nucleic acid binding"/>
    <property type="evidence" value="ECO:0007669"/>
    <property type="project" value="InterPro"/>
</dbReference>
<dbReference type="PANTHER" id="PTHR22891">
    <property type="entry name" value="EUKARYOTIC TRANSLATION INITIATION FACTOR 2C"/>
    <property type="match status" value="1"/>
</dbReference>
<dbReference type="SMART" id="SM01163">
    <property type="entry name" value="DUF1785"/>
    <property type="match status" value="1"/>
</dbReference>
<dbReference type="OrthoDB" id="10252740at2759"/>
<dbReference type="InterPro" id="IPR003165">
    <property type="entry name" value="Piwi"/>
</dbReference>
<protein>
    <recommendedName>
        <fullName evidence="2">Piwi domain-containing protein</fullName>
    </recommendedName>
</protein>
<accession>A0A0F4GI32</accession>